<dbReference type="Proteomes" id="UP000053144">
    <property type="component" value="Unassembled WGS sequence"/>
</dbReference>
<accession>A0A0L9TA96</accession>
<protein>
    <submittedName>
        <fullName evidence="2">Uncharacterized protein</fullName>
    </submittedName>
</protein>
<dbReference type="Gramene" id="KOM27458">
    <property type="protein sequence ID" value="KOM27458"/>
    <property type="gene ID" value="LR48_Vigan407s000600"/>
</dbReference>
<feature type="compositionally biased region" description="Basic and acidic residues" evidence="1">
    <location>
        <begin position="90"/>
        <end position="101"/>
    </location>
</feature>
<proteinExistence type="predicted"/>
<feature type="compositionally biased region" description="Polar residues" evidence="1">
    <location>
        <begin position="128"/>
        <end position="138"/>
    </location>
</feature>
<gene>
    <name evidence="2" type="ORF">LR48_Vigan407s000600</name>
</gene>
<organism evidence="2 3">
    <name type="scientific">Phaseolus angularis</name>
    <name type="common">Azuki bean</name>
    <name type="synonym">Vigna angularis</name>
    <dbReference type="NCBI Taxonomy" id="3914"/>
    <lineage>
        <taxon>Eukaryota</taxon>
        <taxon>Viridiplantae</taxon>
        <taxon>Streptophyta</taxon>
        <taxon>Embryophyta</taxon>
        <taxon>Tracheophyta</taxon>
        <taxon>Spermatophyta</taxon>
        <taxon>Magnoliopsida</taxon>
        <taxon>eudicotyledons</taxon>
        <taxon>Gunneridae</taxon>
        <taxon>Pentapetalae</taxon>
        <taxon>rosids</taxon>
        <taxon>fabids</taxon>
        <taxon>Fabales</taxon>
        <taxon>Fabaceae</taxon>
        <taxon>Papilionoideae</taxon>
        <taxon>50 kb inversion clade</taxon>
        <taxon>NPAAA clade</taxon>
        <taxon>indigoferoid/millettioid clade</taxon>
        <taxon>Phaseoleae</taxon>
        <taxon>Vigna</taxon>
    </lineage>
</organism>
<evidence type="ECO:0000313" key="3">
    <source>
        <dbReference type="Proteomes" id="UP000053144"/>
    </source>
</evidence>
<feature type="region of interest" description="Disordered" evidence="1">
    <location>
        <begin position="169"/>
        <end position="219"/>
    </location>
</feature>
<feature type="compositionally biased region" description="Polar residues" evidence="1">
    <location>
        <begin position="181"/>
        <end position="199"/>
    </location>
</feature>
<evidence type="ECO:0000256" key="1">
    <source>
        <dbReference type="SAM" id="MobiDB-lite"/>
    </source>
</evidence>
<sequence length="219" mass="24037">MPLSSVAAATSTTTVHLLLSRRRINGPPFPPPQRLNHFAATAPSTIKPPQATTTLLAHHLHLLPSVAGIITATQPRTTVNLQTAPPASIKIERTNHPESRSSSRLSSRVRQTASVNTAPPPRRGLHHQSPSLIATSPRRTPCRLHATRALPLQHCHCHGRNHLAAVARPSSTANHHLRPTNPKTQKTQSEQSSHTISSLSRRRKDRHPPSQRISHARHH</sequence>
<evidence type="ECO:0000313" key="2">
    <source>
        <dbReference type="EMBL" id="KOM27458.1"/>
    </source>
</evidence>
<name>A0A0L9TA96_PHAAN</name>
<reference evidence="3" key="1">
    <citation type="journal article" date="2015" name="Proc. Natl. Acad. Sci. U.S.A.">
        <title>Genome sequencing of adzuki bean (Vigna angularis) provides insight into high starch and low fat accumulation and domestication.</title>
        <authorList>
            <person name="Yang K."/>
            <person name="Tian Z."/>
            <person name="Chen C."/>
            <person name="Luo L."/>
            <person name="Zhao B."/>
            <person name="Wang Z."/>
            <person name="Yu L."/>
            <person name="Li Y."/>
            <person name="Sun Y."/>
            <person name="Li W."/>
            <person name="Chen Y."/>
            <person name="Li Y."/>
            <person name="Zhang Y."/>
            <person name="Ai D."/>
            <person name="Zhao J."/>
            <person name="Shang C."/>
            <person name="Ma Y."/>
            <person name="Wu B."/>
            <person name="Wang M."/>
            <person name="Gao L."/>
            <person name="Sun D."/>
            <person name="Zhang P."/>
            <person name="Guo F."/>
            <person name="Wang W."/>
            <person name="Li Y."/>
            <person name="Wang J."/>
            <person name="Varshney R.K."/>
            <person name="Wang J."/>
            <person name="Ling H.Q."/>
            <person name="Wan P."/>
        </authorList>
    </citation>
    <scope>NUCLEOTIDE SEQUENCE</scope>
    <source>
        <strain evidence="3">cv. Jingnong 6</strain>
    </source>
</reference>
<dbReference type="AlphaFoldDB" id="A0A0L9TA96"/>
<feature type="region of interest" description="Disordered" evidence="1">
    <location>
        <begin position="80"/>
        <end position="139"/>
    </location>
</feature>
<dbReference type="EMBL" id="KQ258372">
    <property type="protein sequence ID" value="KOM27458.1"/>
    <property type="molecule type" value="Genomic_DNA"/>
</dbReference>